<dbReference type="NCBIfam" id="NF004070">
    <property type="entry name" value="PRK05580.2-2"/>
    <property type="match status" value="1"/>
</dbReference>
<dbReference type="GO" id="GO:0003677">
    <property type="term" value="F:DNA binding"/>
    <property type="evidence" value="ECO:0007669"/>
    <property type="project" value="UniProtKB-UniRule"/>
</dbReference>
<name>A0A4S2H8Y5_9PROT</name>
<dbReference type="PANTHER" id="PTHR30580">
    <property type="entry name" value="PRIMOSOMAL PROTEIN N"/>
    <property type="match status" value="1"/>
</dbReference>
<keyword evidence="16" id="KW-1185">Reference proteome</keyword>
<feature type="domain" description="Helicase ATP-binding" evidence="13">
    <location>
        <begin position="227"/>
        <end position="395"/>
    </location>
</feature>
<evidence type="ECO:0000256" key="7">
    <source>
        <dbReference type="ARBA" id="ARBA00022833"/>
    </source>
</evidence>
<evidence type="ECO:0000256" key="6">
    <source>
        <dbReference type="ARBA" id="ARBA00022806"/>
    </source>
</evidence>
<dbReference type="Gene3D" id="3.40.50.300">
    <property type="entry name" value="P-loop containing nucleotide triphosphate hydrolases"/>
    <property type="match status" value="2"/>
</dbReference>
<evidence type="ECO:0000256" key="11">
    <source>
        <dbReference type="ARBA" id="ARBA00048988"/>
    </source>
</evidence>
<gene>
    <name evidence="12" type="primary">priA</name>
    <name evidence="15" type="ORF">E5162_11705</name>
</gene>
<evidence type="ECO:0000313" key="16">
    <source>
        <dbReference type="Proteomes" id="UP000305451"/>
    </source>
</evidence>
<reference evidence="15 16" key="1">
    <citation type="journal article" date="2013" name="Int. J. Syst. Evol. Microbiol.">
        <title>Marinicauda pacifica gen. nov., sp. nov., a prosthecate alphaproteobacterium of the family Hyphomonadaceae isolated from deep seawater.</title>
        <authorList>
            <person name="Zhang X.Y."/>
            <person name="Li G.W."/>
            <person name="Wang C.S."/>
            <person name="Zhang Y.J."/>
            <person name="Xu X.W."/>
            <person name="Li H."/>
            <person name="Liu A."/>
            <person name="Liu C."/>
            <person name="Xie B.B."/>
            <person name="Qin Q.L."/>
            <person name="Xu Z."/>
            <person name="Chen X.L."/>
            <person name="Zhou B.C."/>
            <person name="Zhang Y.Z."/>
        </authorList>
    </citation>
    <scope>NUCLEOTIDE SEQUENCE [LARGE SCALE GENOMIC DNA]</scope>
    <source>
        <strain evidence="15 16">P-1 km-3</strain>
    </source>
</reference>
<evidence type="ECO:0000256" key="10">
    <source>
        <dbReference type="ARBA" id="ARBA00023235"/>
    </source>
</evidence>
<comment type="caution">
    <text evidence="15">The sequence shown here is derived from an EMBL/GenBank/DDBJ whole genome shotgun (WGS) entry which is preliminary data.</text>
</comment>
<keyword evidence="1 12" id="KW-0639">Primosome</keyword>
<dbReference type="GO" id="GO:0006270">
    <property type="term" value="P:DNA replication initiation"/>
    <property type="evidence" value="ECO:0007669"/>
    <property type="project" value="TreeGrafter"/>
</dbReference>
<evidence type="ECO:0000256" key="9">
    <source>
        <dbReference type="ARBA" id="ARBA00023125"/>
    </source>
</evidence>
<dbReference type="PROSITE" id="PS51192">
    <property type="entry name" value="HELICASE_ATP_BIND_1"/>
    <property type="match status" value="1"/>
</dbReference>
<dbReference type="NCBIfam" id="TIGR00595">
    <property type="entry name" value="priA"/>
    <property type="match status" value="1"/>
</dbReference>
<evidence type="ECO:0000256" key="12">
    <source>
        <dbReference type="HAMAP-Rule" id="MF_00983"/>
    </source>
</evidence>
<dbReference type="GO" id="GO:0006269">
    <property type="term" value="P:DNA replication, synthesis of primer"/>
    <property type="evidence" value="ECO:0007669"/>
    <property type="project" value="UniProtKB-KW"/>
</dbReference>
<dbReference type="Pfam" id="PF17764">
    <property type="entry name" value="PriA_3primeBD"/>
    <property type="match status" value="1"/>
</dbReference>
<dbReference type="EMBL" id="SRXV01000003">
    <property type="protein sequence ID" value="TGY92307.1"/>
    <property type="molecule type" value="Genomic_DNA"/>
</dbReference>
<comment type="caution">
    <text evidence="12">Lacks conserved residue(s) required for the propagation of feature annotation.</text>
</comment>
<keyword evidence="3 12" id="KW-0479">Metal-binding</keyword>
<comment type="function">
    <text evidence="12">Initiates the restart of stalled replication forks, which reloads the replicative helicase on sites other than the origin of replication. Recognizes and binds to abandoned replication forks and remodels them to uncover a helicase loading site. Promotes assembly of the primosome at these replication forks.</text>
</comment>
<evidence type="ECO:0000256" key="8">
    <source>
        <dbReference type="ARBA" id="ARBA00022840"/>
    </source>
</evidence>
<dbReference type="InterPro" id="IPR001650">
    <property type="entry name" value="Helicase_C-like"/>
</dbReference>
<comment type="subunit">
    <text evidence="12">Component of the replication restart primosome.</text>
</comment>
<comment type="catalytic activity">
    <reaction evidence="11 12">
        <text>ATP + H2O = ADP + phosphate + H(+)</text>
        <dbReference type="Rhea" id="RHEA:13065"/>
        <dbReference type="ChEBI" id="CHEBI:15377"/>
        <dbReference type="ChEBI" id="CHEBI:15378"/>
        <dbReference type="ChEBI" id="CHEBI:30616"/>
        <dbReference type="ChEBI" id="CHEBI:43474"/>
        <dbReference type="ChEBI" id="CHEBI:456216"/>
        <dbReference type="EC" id="5.6.2.4"/>
    </reaction>
</comment>
<keyword evidence="9 12" id="KW-0238">DNA-binding</keyword>
<dbReference type="GO" id="GO:1990077">
    <property type="term" value="C:primosome complex"/>
    <property type="evidence" value="ECO:0007669"/>
    <property type="project" value="UniProtKB-UniRule"/>
</dbReference>
<evidence type="ECO:0000313" key="15">
    <source>
        <dbReference type="EMBL" id="TGY92307.1"/>
    </source>
</evidence>
<protein>
    <recommendedName>
        <fullName evidence="12">Replication restart protein PriA</fullName>
    </recommendedName>
    <alternativeName>
        <fullName evidence="12">ATP-dependent DNA helicase PriA</fullName>
        <ecNumber evidence="12">5.6.2.4</ecNumber>
    </alternativeName>
    <alternativeName>
        <fullName evidence="12">DNA 3'-5' helicase PriA</fullName>
    </alternativeName>
</protein>
<dbReference type="GO" id="GO:0005524">
    <property type="term" value="F:ATP binding"/>
    <property type="evidence" value="ECO:0007669"/>
    <property type="project" value="UniProtKB-UniRule"/>
</dbReference>
<feature type="binding site" evidence="12">
    <location>
        <position position="456"/>
    </location>
    <ligand>
        <name>Zn(2+)</name>
        <dbReference type="ChEBI" id="CHEBI:29105"/>
        <label>1</label>
    </ligand>
</feature>
<feature type="binding site" evidence="12">
    <location>
        <position position="483"/>
    </location>
    <ligand>
        <name>Zn(2+)</name>
        <dbReference type="ChEBI" id="CHEBI:29105"/>
        <label>2</label>
    </ligand>
</feature>
<dbReference type="SMART" id="SM00490">
    <property type="entry name" value="HELICc"/>
    <property type="match status" value="1"/>
</dbReference>
<dbReference type="GO" id="GO:0016887">
    <property type="term" value="F:ATP hydrolysis activity"/>
    <property type="evidence" value="ECO:0007669"/>
    <property type="project" value="RHEA"/>
</dbReference>
<sequence length="747" mass="81146">MQGSDRLPACPSTLYSGSRHVLSDLFGPRPCAAILFPLPLPEAFDYAIPEGMELEPGDHVAAPLGGRMAQGVVWEVKPESGGRALKSIEHAIGGPRLGEGTRRFVDWAAGYLVEPPGVILRQVLRSTSALRPSPVETVYRLSGAQPQRQTPARQAVLEAAAGEAMSAADLARAAGVSGSVVKGLVDLGVLIGEDRPTDPPFDDPDPYREGVALNQIQADAAITLRRLVSAGGFQCALIDGVTGSGKTEVYFEAIAELVRREPEAQILVLLPEIALTQSVMDRFEARFGARPALWHSDIGQKERRRVWREVASGRARIVAGARSALFLPFTRLRCTIVDEEHDPTYKQDEGLTYHARDLAVARGKLEGALTILASATPSLESLVNAEAGRYVHIRLPGRAGTAQLPEIDTIDLRDFPPEKGNWLSEPLIAEMDQVYEKGEQSLLYLNRRGFAPLVLCRACGHKMKSPETDRWLVEHRYTGRLICHTTGFSMPKPKACPECGAQDSLTGVGPGVERVAEEARHRFPDAVVEVFSSDTTQGADAVRALVGRMERGEIDILVGTQIAAKGHNFPRLTLVGVVDADLGLAGGDLRAGERTYQMLVQAAGRAGRADRPGRALLQTHQPDHEAIQALVAGDRTAFLDAERMMREMLKLPPYGRLAALILSGPEPERLENCAREVAAAAPHAEGVEVFGPADAPLAVVRGRWRKRFLVQAERRVDVSAYMRAWMARVKIPAAIRSSVDIEPYSFL</sequence>
<comment type="cofactor">
    <cofactor evidence="12">
        <name>Zn(2+)</name>
        <dbReference type="ChEBI" id="CHEBI:29105"/>
    </cofactor>
    <text evidence="12">Binds 2 zinc ions per subunit.</text>
</comment>
<dbReference type="Pfam" id="PF00270">
    <property type="entry name" value="DEAD"/>
    <property type="match status" value="1"/>
</dbReference>
<evidence type="ECO:0000259" key="14">
    <source>
        <dbReference type="PROSITE" id="PS51194"/>
    </source>
</evidence>
<dbReference type="InterPro" id="IPR041222">
    <property type="entry name" value="PriA_3primeBD"/>
</dbReference>
<dbReference type="OrthoDB" id="9759544at2"/>
<dbReference type="InterPro" id="IPR005259">
    <property type="entry name" value="PriA"/>
</dbReference>
<keyword evidence="8 12" id="KW-0067">ATP-binding</keyword>
<proteinExistence type="inferred from homology"/>
<evidence type="ECO:0000256" key="2">
    <source>
        <dbReference type="ARBA" id="ARBA00022705"/>
    </source>
</evidence>
<dbReference type="HAMAP" id="MF_00983">
    <property type="entry name" value="PriA"/>
    <property type="match status" value="1"/>
</dbReference>
<feature type="binding site" evidence="12">
    <location>
        <position position="499"/>
    </location>
    <ligand>
        <name>Zn(2+)</name>
        <dbReference type="ChEBI" id="CHEBI:29105"/>
        <label>1</label>
    </ligand>
</feature>
<dbReference type="InterPro" id="IPR014001">
    <property type="entry name" value="Helicase_ATP-bd"/>
</dbReference>
<keyword evidence="6 12" id="KW-0347">Helicase</keyword>
<evidence type="ECO:0000259" key="13">
    <source>
        <dbReference type="PROSITE" id="PS51192"/>
    </source>
</evidence>
<dbReference type="FunFam" id="3.40.50.300:FF:000489">
    <property type="entry name" value="Primosome assembly protein PriA"/>
    <property type="match status" value="1"/>
</dbReference>
<feature type="domain" description="Helicase C-terminal" evidence="14">
    <location>
        <begin position="430"/>
        <end position="649"/>
    </location>
</feature>
<dbReference type="PROSITE" id="PS51194">
    <property type="entry name" value="HELICASE_CTER"/>
    <property type="match status" value="1"/>
</dbReference>
<dbReference type="Pfam" id="PF18074">
    <property type="entry name" value="PriA_C"/>
    <property type="match status" value="1"/>
</dbReference>
<dbReference type="EC" id="5.6.2.4" evidence="12"/>
<keyword evidence="2 12" id="KW-0235">DNA replication</keyword>
<keyword evidence="10 12" id="KW-0413">Isomerase</keyword>
<comment type="similarity">
    <text evidence="12">Belongs to the helicase family. PriA subfamily.</text>
</comment>
<keyword evidence="5 12" id="KW-0378">Hydrolase</keyword>
<dbReference type="Gene3D" id="3.40.1440.60">
    <property type="entry name" value="PriA, 3(prime) DNA-binding domain"/>
    <property type="match status" value="1"/>
</dbReference>
<dbReference type="GO" id="GO:0043138">
    <property type="term" value="F:3'-5' DNA helicase activity"/>
    <property type="evidence" value="ECO:0007669"/>
    <property type="project" value="UniProtKB-EC"/>
</dbReference>
<dbReference type="GO" id="GO:0006302">
    <property type="term" value="P:double-strand break repair"/>
    <property type="evidence" value="ECO:0007669"/>
    <property type="project" value="InterPro"/>
</dbReference>
<dbReference type="InterPro" id="IPR042115">
    <property type="entry name" value="PriA_3primeBD_sf"/>
</dbReference>
<dbReference type="InterPro" id="IPR027417">
    <property type="entry name" value="P-loop_NTPase"/>
</dbReference>
<feature type="binding site" evidence="12">
    <location>
        <position position="496"/>
    </location>
    <ligand>
        <name>Zn(2+)</name>
        <dbReference type="ChEBI" id="CHEBI:29105"/>
        <label>1</label>
    </ligand>
</feature>
<comment type="catalytic activity">
    <reaction evidence="12">
        <text>Couples ATP hydrolysis with the unwinding of duplex DNA by translocating in the 3'-5' direction.</text>
        <dbReference type="EC" id="5.6.2.4"/>
    </reaction>
</comment>
<accession>A0A4S2H8Y5</accession>
<dbReference type="SUPFAM" id="SSF52540">
    <property type="entry name" value="P-loop containing nucleoside triphosphate hydrolases"/>
    <property type="match status" value="1"/>
</dbReference>
<evidence type="ECO:0000256" key="3">
    <source>
        <dbReference type="ARBA" id="ARBA00022723"/>
    </source>
</evidence>
<dbReference type="InterPro" id="IPR041236">
    <property type="entry name" value="PriA_C"/>
</dbReference>
<dbReference type="GO" id="GO:0006310">
    <property type="term" value="P:DNA recombination"/>
    <property type="evidence" value="ECO:0007669"/>
    <property type="project" value="InterPro"/>
</dbReference>
<dbReference type="AlphaFoldDB" id="A0A4S2H8Y5"/>
<dbReference type="Pfam" id="PF00271">
    <property type="entry name" value="Helicase_C"/>
    <property type="match status" value="1"/>
</dbReference>
<dbReference type="PANTHER" id="PTHR30580:SF0">
    <property type="entry name" value="PRIMOSOMAL PROTEIN N"/>
    <property type="match status" value="1"/>
</dbReference>
<evidence type="ECO:0000256" key="1">
    <source>
        <dbReference type="ARBA" id="ARBA00022515"/>
    </source>
</evidence>
<organism evidence="15 16">
    <name type="scientific">Marinicauda pacifica</name>
    <dbReference type="NCBI Taxonomy" id="1133559"/>
    <lineage>
        <taxon>Bacteria</taxon>
        <taxon>Pseudomonadati</taxon>
        <taxon>Pseudomonadota</taxon>
        <taxon>Alphaproteobacteria</taxon>
        <taxon>Maricaulales</taxon>
        <taxon>Maricaulaceae</taxon>
        <taxon>Marinicauda</taxon>
    </lineage>
</organism>
<feature type="binding site" evidence="12">
    <location>
        <position position="459"/>
    </location>
    <ligand>
        <name>Zn(2+)</name>
        <dbReference type="ChEBI" id="CHEBI:29105"/>
        <label>1</label>
    </ligand>
</feature>
<dbReference type="InterPro" id="IPR011545">
    <property type="entry name" value="DEAD/DEAH_box_helicase_dom"/>
</dbReference>
<evidence type="ECO:0000256" key="5">
    <source>
        <dbReference type="ARBA" id="ARBA00022801"/>
    </source>
</evidence>
<dbReference type="GO" id="GO:0008270">
    <property type="term" value="F:zinc ion binding"/>
    <property type="evidence" value="ECO:0007669"/>
    <property type="project" value="UniProtKB-UniRule"/>
</dbReference>
<dbReference type="Proteomes" id="UP000305451">
    <property type="component" value="Unassembled WGS sequence"/>
</dbReference>
<evidence type="ECO:0000256" key="4">
    <source>
        <dbReference type="ARBA" id="ARBA00022741"/>
    </source>
</evidence>
<dbReference type="SMART" id="SM00487">
    <property type="entry name" value="DEXDc"/>
    <property type="match status" value="1"/>
</dbReference>
<keyword evidence="4 12" id="KW-0547">Nucleotide-binding</keyword>
<keyword evidence="7 12" id="KW-0862">Zinc</keyword>